<keyword evidence="1" id="KW-1133">Transmembrane helix</keyword>
<evidence type="ECO:0000313" key="3">
    <source>
        <dbReference type="EMBL" id="PWC30385.1"/>
    </source>
</evidence>
<dbReference type="OrthoDB" id="8419862at2"/>
<evidence type="ECO:0000313" key="4">
    <source>
        <dbReference type="Proteomes" id="UP000245048"/>
    </source>
</evidence>
<feature type="transmembrane region" description="Helical" evidence="1">
    <location>
        <begin position="6"/>
        <end position="31"/>
    </location>
</feature>
<keyword evidence="1" id="KW-0812">Transmembrane</keyword>
<gene>
    <name evidence="3" type="ORF">CR165_00245</name>
</gene>
<reference evidence="4" key="1">
    <citation type="submission" date="2017-10" db="EMBL/GenBank/DDBJ databases">
        <authorList>
            <person name="Toshchakov S.V."/>
            <person name="Goeva M.A."/>
        </authorList>
    </citation>
    <scope>NUCLEOTIDE SEQUENCE [LARGE SCALE GENOMIC DNA]</scope>
    <source>
        <strain evidence="4">JR1/69-1-13</strain>
    </source>
</reference>
<comment type="caution">
    <text evidence="3">The sequence shown here is derived from an EMBL/GenBank/DDBJ whole genome shotgun (WGS) entry which is preliminary data.</text>
</comment>
<feature type="transmembrane region" description="Helical" evidence="1">
    <location>
        <begin position="52"/>
        <end position="77"/>
    </location>
</feature>
<dbReference type="Proteomes" id="UP000245048">
    <property type="component" value="Unassembled WGS sequence"/>
</dbReference>
<protein>
    <recommendedName>
        <fullName evidence="2">Copper resistance protein D domain-containing protein</fullName>
    </recommendedName>
</protein>
<name>A0A2U1V978_9PROT</name>
<keyword evidence="4" id="KW-1185">Reference proteome</keyword>
<dbReference type="Pfam" id="PF05425">
    <property type="entry name" value="CopD"/>
    <property type="match status" value="1"/>
</dbReference>
<organism evidence="3 4">
    <name type="scientific">Teichococcus aestuarii</name>
    <dbReference type="NCBI Taxonomy" id="568898"/>
    <lineage>
        <taxon>Bacteria</taxon>
        <taxon>Pseudomonadati</taxon>
        <taxon>Pseudomonadota</taxon>
        <taxon>Alphaproteobacteria</taxon>
        <taxon>Acetobacterales</taxon>
        <taxon>Roseomonadaceae</taxon>
        <taxon>Roseomonas</taxon>
    </lineage>
</organism>
<sequence>MTGMTLVYVLHLLGAVLWVGGMAFAILALRPSLATLPGPQRLAVLGGTYRRFFLVVWHAMPVMLASGYALLFGWYGGFAGSGWHIHTMHLTGLIMSAVFLAIFFGPWKAMRAALAAGQDAAAAAAADKVRRLVTLNLVIGLLTVIVAGWGRFGG</sequence>
<feature type="transmembrane region" description="Helical" evidence="1">
    <location>
        <begin position="132"/>
        <end position="152"/>
    </location>
</feature>
<feature type="transmembrane region" description="Helical" evidence="1">
    <location>
        <begin position="83"/>
        <end position="104"/>
    </location>
</feature>
<dbReference type="InterPro" id="IPR008457">
    <property type="entry name" value="Cu-R_CopD_dom"/>
</dbReference>
<dbReference type="GO" id="GO:0016020">
    <property type="term" value="C:membrane"/>
    <property type="evidence" value="ECO:0007669"/>
    <property type="project" value="InterPro"/>
</dbReference>
<evidence type="ECO:0000259" key="2">
    <source>
        <dbReference type="Pfam" id="PF05425"/>
    </source>
</evidence>
<evidence type="ECO:0000256" key="1">
    <source>
        <dbReference type="SAM" id="Phobius"/>
    </source>
</evidence>
<proteinExistence type="predicted"/>
<accession>A0A2U1V978</accession>
<dbReference type="AlphaFoldDB" id="A0A2U1V978"/>
<dbReference type="EMBL" id="PDOA01000001">
    <property type="protein sequence ID" value="PWC30385.1"/>
    <property type="molecule type" value="Genomic_DNA"/>
</dbReference>
<keyword evidence="1" id="KW-0472">Membrane</keyword>
<feature type="domain" description="Copper resistance protein D" evidence="2">
    <location>
        <begin position="48"/>
        <end position="149"/>
    </location>
</feature>